<keyword evidence="7" id="KW-0443">Lipid metabolism</keyword>
<dbReference type="SUPFAM" id="SSF51735">
    <property type="entry name" value="NAD(P)-binding Rossmann-fold domains"/>
    <property type="match status" value="1"/>
</dbReference>
<accession>A0A0J9XHC9</accession>
<dbReference type="EMBL" id="CCBN010000016">
    <property type="protein sequence ID" value="CDO56731.1"/>
    <property type="molecule type" value="Genomic_DNA"/>
</dbReference>
<evidence type="ECO:0000256" key="11">
    <source>
        <dbReference type="ARBA" id="ARBA00082544"/>
    </source>
</evidence>
<comment type="subcellular location">
    <subcellularLocation>
        <location evidence="1">Membrane</location>
        <topology evidence="1">Multi-pass membrane protein</topology>
    </subcellularLocation>
</comment>
<dbReference type="GO" id="GO:0052650">
    <property type="term" value="F:all-trans-retinol dehydrogenase (NADP+) activity"/>
    <property type="evidence" value="ECO:0007669"/>
    <property type="project" value="UniProtKB-ARBA"/>
</dbReference>
<evidence type="ECO:0000256" key="1">
    <source>
        <dbReference type="ARBA" id="ARBA00004141"/>
    </source>
</evidence>
<dbReference type="AlphaFoldDB" id="A0A0J9XHC9"/>
<evidence type="ECO:0000256" key="4">
    <source>
        <dbReference type="ARBA" id="ARBA00022857"/>
    </source>
</evidence>
<evidence type="ECO:0000256" key="2">
    <source>
        <dbReference type="ARBA" id="ARBA00006484"/>
    </source>
</evidence>
<dbReference type="STRING" id="1173061.A0A0J9XHC9"/>
<dbReference type="PANTHER" id="PTHR24322">
    <property type="entry name" value="PKSB"/>
    <property type="match status" value="1"/>
</dbReference>
<keyword evidence="14" id="KW-1185">Reference proteome</keyword>
<evidence type="ECO:0000256" key="7">
    <source>
        <dbReference type="ARBA" id="ARBA00023098"/>
    </source>
</evidence>
<dbReference type="PRINTS" id="PR00080">
    <property type="entry name" value="SDRFAMILY"/>
</dbReference>
<protein>
    <recommendedName>
        <fullName evidence="10">Short-chain dehydrogenase/reductase 3</fullName>
    </recommendedName>
    <alternativeName>
        <fullName evidence="11">Retinal short-chain dehydrogenase/reductase 1</fullName>
    </alternativeName>
</protein>
<dbReference type="Proteomes" id="UP000242525">
    <property type="component" value="Unassembled WGS sequence"/>
</dbReference>
<dbReference type="InterPro" id="IPR036291">
    <property type="entry name" value="NAD(P)-bd_dom_sf"/>
</dbReference>
<dbReference type="OrthoDB" id="10253736at2759"/>
<evidence type="ECO:0000256" key="8">
    <source>
        <dbReference type="ARBA" id="ARBA00023136"/>
    </source>
</evidence>
<evidence type="ECO:0000256" key="12">
    <source>
        <dbReference type="RuleBase" id="RU000363"/>
    </source>
</evidence>
<proteinExistence type="inferred from homology"/>
<gene>
    <name evidence="13" type="ORF">BN980_GECA16s02133g</name>
</gene>
<comment type="caution">
    <text evidence="13">The sequence shown here is derived from an EMBL/GenBank/DDBJ whole genome shotgun (WGS) entry which is preliminary data.</text>
</comment>
<comment type="function">
    <text evidence="9">Catalyzes the reduction of all-trans-retinal to all-trans-retinol in the presence of NADPH.</text>
</comment>
<dbReference type="Pfam" id="PF00106">
    <property type="entry name" value="adh_short"/>
    <property type="match status" value="1"/>
</dbReference>
<keyword evidence="8" id="KW-0472">Membrane</keyword>
<evidence type="ECO:0000256" key="6">
    <source>
        <dbReference type="ARBA" id="ARBA00023002"/>
    </source>
</evidence>
<dbReference type="Gene3D" id="3.40.50.720">
    <property type="entry name" value="NAD(P)-binding Rossmann-like Domain"/>
    <property type="match status" value="1"/>
</dbReference>
<dbReference type="CDD" id="cd05339">
    <property type="entry name" value="17beta-HSDXI-like_SDR_c"/>
    <property type="match status" value="1"/>
</dbReference>
<dbReference type="PRINTS" id="PR00081">
    <property type="entry name" value="GDHRDH"/>
</dbReference>
<dbReference type="InterPro" id="IPR002347">
    <property type="entry name" value="SDR_fam"/>
</dbReference>
<sequence length="326" mass="35670">MSPIKIREKLLAFIDNHVPVVDSNYSNISRKSSSPLDKEYNVAVITGGSGGLGRCLAARLANRGIATVVVLDIVLPEPIDRVPGVHYRQCDVSSFSQVQTAASEIRTRFGVVTILVNNAGIVRGRNLLDMSEKEIQLMFHVNLYASFITIKTFLPDMLALGSGYIVTVASILGYLAPARLSVYGASKAGLIAMHESLTAELRASHIASRSNRRVRTLLVCPGQMETVMFQGVKTPSSLLAPVLAPEEVARRIVEMLSKGREGTLFMPCYAHFIPLLRVFPERITEFARHLSGMDHAIDTLDEGVNMTKDGCARISESEEEVDRQSA</sequence>
<evidence type="ECO:0000313" key="13">
    <source>
        <dbReference type="EMBL" id="CDO56731.1"/>
    </source>
</evidence>
<evidence type="ECO:0000256" key="10">
    <source>
        <dbReference type="ARBA" id="ARBA00068717"/>
    </source>
</evidence>
<evidence type="ECO:0000256" key="5">
    <source>
        <dbReference type="ARBA" id="ARBA00022989"/>
    </source>
</evidence>
<dbReference type="PANTHER" id="PTHR24322:SF736">
    <property type="entry name" value="RETINOL DEHYDROGENASE 10"/>
    <property type="match status" value="1"/>
</dbReference>
<evidence type="ECO:0000256" key="9">
    <source>
        <dbReference type="ARBA" id="ARBA00059620"/>
    </source>
</evidence>
<evidence type="ECO:0000256" key="3">
    <source>
        <dbReference type="ARBA" id="ARBA00022692"/>
    </source>
</evidence>
<evidence type="ECO:0000313" key="14">
    <source>
        <dbReference type="Proteomes" id="UP000242525"/>
    </source>
</evidence>
<keyword evidence="6" id="KW-0560">Oxidoreductase</keyword>
<keyword evidence="4" id="KW-0521">NADP</keyword>
<keyword evidence="3" id="KW-0812">Transmembrane</keyword>
<dbReference type="GO" id="GO:0016020">
    <property type="term" value="C:membrane"/>
    <property type="evidence" value="ECO:0007669"/>
    <property type="project" value="UniProtKB-SubCell"/>
</dbReference>
<keyword evidence="5" id="KW-1133">Transmembrane helix</keyword>
<dbReference type="FunFam" id="3.40.50.720:FF:000131">
    <property type="entry name" value="Short-chain dehydrogenase/reductase 3"/>
    <property type="match status" value="1"/>
</dbReference>
<reference evidence="13" key="1">
    <citation type="submission" date="2014-03" db="EMBL/GenBank/DDBJ databases">
        <authorList>
            <person name="Casaregola S."/>
        </authorList>
    </citation>
    <scope>NUCLEOTIDE SEQUENCE [LARGE SCALE GENOMIC DNA]</scope>
    <source>
        <strain evidence="13">CLIB 918</strain>
    </source>
</reference>
<organism evidence="13 14">
    <name type="scientific">Geotrichum candidum</name>
    <name type="common">Oospora lactis</name>
    <name type="synonym">Dipodascus geotrichum</name>
    <dbReference type="NCBI Taxonomy" id="1173061"/>
    <lineage>
        <taxon>Eukaryota</taxon>
        <taxon>Fungi</taxon>
        <taxon>Dikarya</taxon>
        <taxon>Ascomycota</taxon>
        <taxon>Saccharomycotina</taxon>
        <taxon>Dipodascomycetes</taxon>
        <taxon>Dipodascales</taxon>
        <taxon>Dipodascaceae</taxon>
        <taxon>Geotrichum</taxon>
    </lineage>
</organism>
<name>A0A0J9XHC9_GEOCN</name>
<comment type="similarity">
    <text evidence="2 12">Belongs to the short-chain dehydrogenases/reductases (SDR) family.</text>
</comment>